<dbReference type="EMBL" id="JAUJEA010000013">
    <property type="protein sequence ID" value="MDN5204799.1"/>
    <property type="molecule type" value="Genomic_DNA"/>
</dbReference>
<accession>A0ABT8KVJ6</accession>
<name>A0ABT8KVJ6_9BACT</name>
<dbReference type="Proteomes" id="UP001172082">
    <property type="component" value="Unassembled WGS sequence"/>
</dbReference>
<evidence type="ECO:0000256" key="1">
    <source>
        <dbReference type="SAM" id="Phobius"/>
    </source>
</evidence>
<evidence type="ECO:0000313" key="3">
    <source>
        <dbReference type="Proteomes" id="UP001172082"/>
    </source>
</evidence>
<evidence type="ECO:0000313" key="2">
    <source>
        <dbReference type="EMBL" id="MDN5204799.1"/>
    </source>
</evidence>
<comment type="caution">
    <text evidence="2">The sequence shown here is derived from an EMBL/GenBank/DDBJ whole genome shotgun (WGS) entry which is preliminary data.</text>
</comment>
<dbReference type="RefSeq" id="WP_346754823.1">
    <property type="nucleotide sequence ID" value="NZ_JAUJEA010000013.1"/>
</dbReference>
<gene>
    <name evidence="2" type="ORF">QQ008_25640</name>
</gene>
<protein>
    <recommendedName>
        <fullName evidence="4">Type II secretion system protein</fullName>
    </recommendedName>
</protein>
<keyword evidence="1" id="KW-0812">Transmembrane</keyword>
<feature type="transmembrane region" description="Helical" evidence="1">
    <location>
        <begin position="12"/>
        <end position="32"/>
    </location>
</feature>
<organism evidence="2 3">
    <name type="scientific">Splendidivirga corallicola</name>
    <dbReference type="NCBI Taxonomy" id="3051826"/>
    <lineage>
        <taxon>Bacteria</taxon>
        <taxon>Pseudomonadati</taxon>
        <taxon>Bacteroidota</taxon>
        <taxon>Cytophagia</taxon>
        <taxon>Cytophagales</taxon>
        <taxon>Splendidivirgaceae</taxon>
        <taxon>Splendidivirga</taxon>
    </lineage>
</organism>
<keyword evidence="1" id="KW-0472">Membrane</keyword>
<evidence type="ECO:0008006" key="4">
    <source>
        <dbReference type="Google" id="ProtNLM"/>
    </source>
</evidence>
<proteinExistence type="predicted"/>
<keyword evidence="3" id="KW-1185">Reference proteome</keyword>
<reference evidence="2" key="1">
    <citation type="submission" date="2023-06" db="EMBL/GenBank/DDBJ databases">
        <title>Genomic of Parafulvivirga corallium.</title>
        <authorList>
            <person name="Wang G."/>
        </authorList>
    </citation>
    <scope>NUCLEOTIDE SEQUENCE</scope>
    <source>
        <strain evidence="2">BMA10</strain>
    </source>
</reference>
<keyword evidence="1" id="KW-1133">Transmembrane helix</keyword>
<sequence>MFTNKYNFLKGAASFAFELIIVFCGVLLAFFVSDWRSKNIQKERYQKTIEVLHREISDFVSYGPIPVKAMEDSLQQYYQQRKNGLYPVPGHYREPRATGAPTAAWEATLASGAQEILPPDLFYELTLYYNRVESINEKFERYSIRNEEMYLFIHDDPELDFYKNGKLRKEFRVHIQILEEVIAEIKLLIEEADTLKTKLGKQLNI</sequence>